<organism evidence="13 14">
    <name type="scientific">Granulicella rosea</name>
    <dbReference type="NCBI Taxonomy" id="474952"/>
    <lineage>
        <taxon>Bacteria</taxon>
        <taxon>Pseudomonadati</taxon>
        <taxon>Acidobacteriota</taxon>
        <taxon>Terriglobia</taxon>
        <taxon>Terriglobales</taxon>
        <taxon>Acidobacteriaceae</taxon>
        <taxon>Granulicella</taxon>
    </lineage>
</organism>
<keyword evidence="8" id="KW-0975">Bacterial flagellum</keyword>
<dbReference type="NCBIfam" id="TIGR00206">
    <property type="entry name" value="fliF"/>
    <property type="match status" value="1"/>
</dbReference>
<dbReference type="InterPro" id="IPR045851">
    <property type="entry name" value="AMP-bd_C_sf"/>
</dbReference>
<dbReference type="OrthoDB" id="9807026at2"/>
<feature type="region of interest" description="Disordered" evidence="9">
    <location>
        <begin position="298"/>
        <end position="323"/>
    </location>
</feature>
<sequence>MAESGRTVVLNGGLAQKVTAGAAKLQSRWVETPAPRRNMWVVAAAMVAAVIAAMVWYAGRPDWRVLFSGLESKDVQVVSQELAAAGIPFELTPDGGGVQVPADSLEKARMEVAAKGMPQTGRLGFELFDKPNWVGSEFDERVNYQRALEGELEHTIESLDVVRSARVHLVVPQATLYSAQEKQAKASVVLKLKRASLPQEQADSIRSLVAGAVENLSMDQVTLVDANGRLNLQPHNSAVSAAAAEEALESKLVAMLEPLAGAGNVRATVSVAYEPGTEERTDEVYDPNNSVALTVRKSEHTSNGGSHAAASGVPGTASNAPAAAPAGAVQGSATAAAPGVPPLLAKAPLPVYPQAGGATQNVKEENGTYAVSRHVIHTEAGAGRVRRLTAAVVVNDRQVMEMVGKVQKTTWKPRSPEEMRRLEDLAQAAVGYDLKRGDQVVMQNVSFDSNTPEPKAAAMTRVLEGAKGFVQPSLLHTAMIGALGLLLVMVVLKPVAGQMVATLKETPSLGSGSSLSAGMEQTEMSVEMGGVKLAGSHTAGSLEASSGSADGGEAWGNSVGQGAGNMAIEHREEPVRLRPKSRDAIFDHVSQHIRQEPEASTRLLQSWIGSSDSAPAREV</sequence>
<dbReference type="PANTHER" id="PTHR30046:SF0">
    <property type="entry name" value="FLAGELLAR M-RING PROTEIN"/>
    <property type="match status" value="1"/>
</dbReference>
<comment type="similarity">
    <text evidence="3">Belongs to the FliF family.</text>
</comment>
<feature type="transmembrane region" description="Helical" evidence="10">
    <location>
        <begin position="39"/>
        <end position="58"/>
    </location>
</feature>
<feature type="compositionally biased region" description="Polar residues" evidence="9">
    <location>
        <begin position="602"/>
        <end position="613"/>
    </location>
</feature>
<dbReference type="InterPro" id="IPR000067">
    <property type="entry name" value="FlgMring_FliF"/>
</dbReference>
<evidence type="ECO:0000259" key="11">
    <source>
        <dbReference type="Pfam" id="PF01514"/>
    </source>
</evidence>
<dbReference type="GO" id="GO:0009431">
    <property type="term" value="C:bacterial-type flagellum basal body, MS ring"/>
    <property type="evidence" value="ECO:0007669"/>
    <property type="project" value="InterPro"/>
</dbReference>
<keyword evidence="4" id="KW-1003">Cell membrane</keyword>
<dbReference type="Pfam" id="PF01514">
    <property type="entry name" value="YscJ_FliF"/>
    <property type="match status" value="1"/>
</dbReference>
<dbReference type="InterPro" id="IPR006182">
    <property type="entry name" value="FliF_N_dom"/>
</dbReference>
<evidence type="ECO:0000313" key="13">
    <source>
        <dbReference type="EMBL" id="SNS44861.1"/>
    </source>
</evidence>
<dbReference type="GO" id="GO:0071973">
    <property type="term" value="P:bacterial-type flagellum-dependent cell motility"/>
    <property type="evidence" value="ECO:0007669"/>
    <property type="project" value="InterPro"/>
</dbReference>
<gene>
    <name evidence="13" type="ORF">SAMN05421770_1011017</name>
</gene>
<dbReference type="EMBL" id="FZOU01000001">
    <property type="protein sequence ID" value="SNS44861.1"/>
    <property type="molecule type" value="Genomic_DNA"/>
</dbReference>
<dbReference type="PANTHER" id="PTHR30046">
    <property type="entry name" value="FLAGELLAR M-RING PROTEIN"/>
    <property type="match status" value="1"/>
</dbReference>
<dbReference type="GO" id="GO:0005886">
    <property type="term" value="C:plasma membrane"/>
    <property type="evidence" value="ECO:0007669"/>
    <property type="project" value="UniProtKB-SubCell"/>
</dbReference>
<evidence type="ECO:0000256" key="4">
    <source>
        <dbReference type="ARBA" id="ARBA00022475"/>
    </source>
</evidence>
<keyword evidence="5 10" id="KW-0812">Transmembrane</keyword>
<keyword evidence="13" id="KW-0282">Flagellum</keyword>
<evidence type="ECO:0000256" key="2">
    <source>
        <dbReference type="ARBA" id="ARBA00004651"/>
    </source>
</evidence>
<proteinExistence type="inferred from homology"/>
<name>A0A239EKD5_9BACT</name>
<evidence type="ECO:0000256" key="1">
    <source>
        <dbReference type="ARBA" id="ARBA00004117"/>
    </source>
</evidence>
<dbReference type="PRINTS" id="PR01009">
    <property type="entry name" value="FLGMRINGFLIF"/>
</dbReference>
<keyword evidence="13" id="KW-0969">Cilium</keyword>
<feature type="domain" description="Flagellar M-ring N-terminal" evidence="11">
    <location>
        <begin position="59"/>
        <end position="230"/>
    </location>
</feature>
<evidence type="ECO:0000256" key="5">
    <source>
        <dbReference type="ARBA" id="ARBA00022692"/>
    </source>
</evidence>
<dbReference type="PIRSF" id="PIRSF004862">
    <property type="entry name" value="FliF"/>
    <property type="match status" value="1"/>
</dbReference>
<dbReference type="Pfam" id="PF08345">
    <property type="entry name" value="YscJ_FliF_C"/>
    <property type="match status" value="1"/>
</dbReference>
<feature type="compositionally biased region" description="Gly residues" evidence="9">
    <location>
        <begin position="549"/>
        <end position="562"/>
    </location>
</feature>
<reference evidence="13 14" key="1">
    <citation type="submission" date="2017-06" db="EMBL/GenBank/DDBJ databases">
        <authorList>
            <person name="Kim H.J."/>
            <person name="Triplett B.A."/>
        </authorList>
    </citation>
    <scope>NUCLEOTIDE SEQUENCE [LARGE SCALE GENOMIC DNA]</scope>
    <source>
        <strain evidence="13 14">DSM 18704</strain>
    </source>
</reference>
<dbReference type="InterPro" id="IPR043427">
    <property type="entry name" value="YscJ/FliF"/>
</dbReference>
<keyword evidence="13" id="KW-0966">Cell projection</keyword>
<comment type="subcellular location">
    <subcellularLocation>
        <location evidence="1">Bacterial flagellum basal body</location>
    </subcellularLocation>
    <subcellularLocation>
        <location evidence="2">Cell membrane</location>
        <topology evidence="2">Multi-pass membrane protein</topology>
    </subcellularLocation>
</comment>
<evidence type="ECO:0000256" key="6">
    <source>
        <dbReference type="ARBA" id="ARBA00022989"/>
    </source>
</evidence>
<dbReference type="Proteomes" id="UP000198356">
    <property type="component" value="Unassembled WGS sequence"/>
</dbReference>
<feature type="region of interest" description="Disordered" evidence="9">
    <location>
        <begin position="595"/>
        <end position="619"/>
    </location>
</feature>
<keyword evidence="14" id="KW-1185">Reference proteome</keyword>
<evidence type="ECO:0000256" key="8">
    <source>
        <dbReference type="ARBA" id="ARBA00023143"/>
    </source>
</evidence>
<dbReference type="GO" id="GO:0003774">
    <property type="term" value="F:cytoskeletal motor activity"/>
    <property type="evidence" value="ECO:0007669"/>
    <property type="project" value="InterPro"/>
</dbReference>
<dbReference type="RefSeq" id="WP_089407259.1">
    <property type="nucleotide sequence ID" value="NZ_FZOU01000001.1"/>
</dbReference>
<feature type="compositionally biased region" description="Low complexity" evidence="9">
    <location>
        <begin position="313"/>
        <end position="323"/>
    </location>
</feature>
<evidence type="ECO:0000259" key="12">
    <source>
        <dbReference type="Pfam" id="PF08345"/>
    </source>
</evidence>
<evidence type="ECO:0000256" key="7">
    <source>
        <dbReference type="ARBA" id="ARBA00023136"/>
    </source>
</evidence>
<dbReference type="Gene3D" id="3.30.300.30">
    <property type="match status" value="1"/>
</dbReference>
<evidence type="ECO:0000313" key="14">
    <source>
        <dbReference type="Proteomes" id="UP000198356"/>
    </source>
</evidence>
<keyword evidence="7 10" id="KW-0472">Membrane</keyword>
<dbReference type="InterPro" id="IPR013556">
    <property type="entry name" value="Flag_M-ring_C"/>
</dbReference>
<feature type="region of interest" description="Disordered" evidence="9">
    <location>
        <begin position="537"/>
        <end position="562"/>
    </location>
</feature>
<protein>
    <submittedName>
        <fullName evidence="13">Flagellar M-ring protein FliF</fullName>
    </submittedName>
</protein>
<evidence type="ECO:0000256" key="3">
    <source>
        <dbReference type="ARBA" id="ARBA00007971"/>
    </source>
</evidence>
<evidence type="ECO:0000256" key="9">
    <source>
        <dbReference type="SAM" id="MobiDB-lite"/>
    </source>
</evidence>
<keyword evidence="6 10" id="KW-1133">Transmembrane helix</keyword>
<evidence type="ECO:0000256" key="10">
    <source>
        <dbReference type="SAM" id="Phobius"/>
    </source>
</evidence>
<accession>A0A239EKD5</accession>
<feature type="domain" description="Flagellar M-ring C-terminal" evidence="12">
    <location>
        <begin position="256"/>
        <end position="447"/>
    </location>
</feature>
<dbReference type="AlphaFoldDB" id="A0A239EKD5"/>